<evidence type="ECO:0000313" key="3">
    <source>
        <dbReference type="Proteomes" id="UP000663873"/>
    </source>
</evidence>
<protein>
    <submittedName>
        <fullName evidence="2">Uncharacterized protein</fullName>
    </submittedName>
</protein>
<sequence length="215" mass="23663">SRIPMVTTTVSRSSTNSSPCNSASCSGSSTPQRTSSPYPVTQQSLIIPSAPLPATVYHNGPLFTPPRALSPQAPEFQTISSTPIKVPVKHEQNYRLQNHAESVSSEGSPIDGNIFQPDRSDTPYSMHSTTSNESSDSGYCGYVESFPYYYKLNRLYKALAIQKFSANTNTTGKITPNPSISQHHRRLPHQYQNQPQYKNFNNHNMIPSSLSASPP</sequence>
<feature type="compositionally biased region" description="Polar residues" evidence="1">
    <location>
        <begin position="122"/>
        <end position="136"/>
    </location>
</feature>
<keyword evidence="3" id="KW-1185">Reference proteome</keyword>
<accession>A0A821MBW6</accession>
<dbReference type="Proteomes" id="UP000663873">
    <property type="component" value="Unassembled WGS sequence"/>
</dbReference>
<evidence type="ECO:0000256" key="1">
    <source>
        <dbReference type="SAM" id="MobiDB-lite"/>
    </source>
</evidence>
<feature type="region of interest" description="Disordered" evidence="1">
    <location>
        <begin position="98"/>
        <end position="136"/>
    </location>
</feature>
<feature type="non-terminal residue" evidence="2">
    <location>
        <position position="215"/>
    </location>
</feature>
<dbReference type="EMBL" id="CAJOBP010042268">
    <property type="protein sequence ID" value="CAF4765083.1"/>
    <property type="molecule type" value="Genomic_DNA"/>
</dbReference>
<organism evidence="2 3">
    <name type="scientific">Rotaria socialis</name>
    <dbReference type="NCBI Taxonomy" id="392032"/>
    <lineage>
        <taxon>Eukaryota</taxon>
        <taxon>Metazoa</taxon>
        <taxon>Spiralia</taxon>
        <taxon>Gnathifera</taxon>
        <taxon>Rotifera</taxon>
        <taxon>Eurotatoria</taxon>
        <taxon>Bdelloidea</taxon>
        <taxon>Philodinida</taxon>
        <taxon>Philodinidae</taxon>
        <taxon>Rotaria</taxon>
    </lineage>
</organism>
<dbReference type="AlphaFoldDB" id="A0A821MBW6"/>
<feature type="compositionally biased region" description="Polar residues" evidence="1">
    <location>
        <begin position="98"/>
        <end position="107"/>
    </location>
</feature>
<gene>
    <name evidence="2" type="ORF">UJA718_LOCUS39634</name>
</gene>
<feature type="compositionally biased region" description="Low complexity" evidence="1">
    <location>
        <begin position="1"/>
        <end position="31"/>
    </location>
</feature>
<feature type="region of interest" description="Disordered" evidence="1">
    <location>
        <begin position="1"/>
        <end position="40"/>
    </location>
</feature>
<proteinExistence type="predicted"/>
<feature type="non-terminal residue" evidence="2">
    <location>
        <position position="1"/>
    </location>
</feature>
<name>A0A821MBW6_9BILA</name>
<reference evidence="2" key="1">
    <citation type="submission" date="2021-02" db="EMBL/GenBank/DDBJ databases">
        <authorList>
            <person name="Nowell W R."/>
        </authorList>
    </citation>
    <scope>NUCLEOTIDE SEQUENCE</scope>
</reference>
<comment type="caution">
    <text evidence="2">The sequence shown here is derived from an EMBL/GenBank/DDBJ whole genome shotgun (WGS) entry which is preliminary data.</text>
</comment>
<evidence type="ECO:0000313" key="2">
    <source>
        <dbReference type="EMBL" id="CAF4765083.1"/>
    </source>
</evidence>